<evidence type="ECO:0000256" key="1">
    <source>
        <dbReference type="ARBA" id="ARBA00013260"/>
    </source>
</evidence>
<dbReference type="HAMAP" id="MF_00083">
    <property type="entry name" value="Pept_tRNA_hydro_bact"/>
    <property type="match status" value="1"/>
</dbReference>
<feature type="binding site" evidence="7">
    <location>
        <position position="107"/>
    </location>
    <ligand>
        <name>tRNA</name>
        <dbReference type="ChEBI" id="CHEBI:17843"/>
    </ligand>
</feature>
<dbReference type="GeneID" id="82878071"/>
<feature type="site" description="Stabilizes the basic form of H active site to accept a proton" evidence="7">
    <location>
        <position position="134"/>
    </location>
</feature>
<dbReference type="PROSITE" id="PS01195">
    <property type="entry name" value="PEPT_TRNA_HYDROL_1"/>
    <property type="match status" value="1"/>
</dbReference>
<accession>A0ABN4CFS9</accession>
<dbReference type="EMBL" id="CP004350">
    <property type="protein sequence ID" value="AHI20513.1"/>
    <property type="molecule type" value="Genomic_DNA"/>
</dbReference>
<dbReference type="CDD" id="cd00462">
    <property type="entry name" value="PTH"/>
    <property type="match status" value="1"/>
</dbReference>
<evidence type="ECO:0000256" key="8">
    <source>
        <dbReference type="RuleBase" id="RU000673"/>
    </source>
</evidence>
<dbReference type="InterPro" id="IPR036416">
    <property type="entry name" value="Pept_tRNA_hydro_sf"/>
</dbReference>
<comment type="subunit">
    <text evidence="7">Monomer.</text>
</comment>
<evidence type="ECO:0000256" key="2">
    <source>
        <dbReference type="ARBA" id="ARBA00022555"/>
    </source>
</evidence>
<feature type="binding site" evidence="7">
    <location>
        <position position="56"/>
    </location>
    <ligand>
        <name>tRNA</name>
        <dbReference type="ChEBI" id="CHEBI:17843"/>
    </ligand>
</feature>
<keyword evidence="3 7" id="KW-0378">Hydrolase</keyword>
<feature type="active site" description="Proton acceptor" evidence="7">
    <location>
        <position position="61"/>
    </location>
</feature>
<dbReference type="NCBIfam" id="TIGR00447">
    <property type="entry name" value="pth"/>
    <property type="match status" value="1"/>
</dbReference>
<name>A0ABN4CFS9_9CORY</name>
<dbReference type="PANTHER" id="PTHR17224">
    <property type="entry name" value="PEPTIDYL-TRNA HYDROLASE"/>
    <property type="match status" value="1"/>
</dbReference>
<keyword evidence="2 7" id="KW-0820">tRNA-binding</keyword>
<evidence type="ECO:0000256" key="6">
    <source>
        <dbReference type="ARBA" id="ARBA00050038"/>
    </source>
</evidence>
<dbReference type="PANTHER" id="PTHR17224:SF1">
    <property type="entry name" value="PEPTIDYL-TRNA HYDROLASE"/>
    <property type="match status" value="1"/>
</dbReference>
<dbReference type="Gene3D" id="3.40.50.1470">
    <property type="entry name" value="Peptidyl-tRNA hydrolase"/>
    <property type="match status" value="1"/>
</dbReference>
<comment type="subcellular location">
    <subcellularLocation>
        <location evidence="7">Cytoplasm</location>
    </subcellularLocation>
</comment>
<dbReference type="SUPFAM" id="SSF53178">
    <property type="entry name" value="Peptidyl-tRNA hydrolase-like"/>
    <property type="match status" value="1"/>
</dbReference>
<keyword evidence="7" id="KW-0963">Cytoplasm</keyword>
<comment type="similarity">
    <text evidence="5 7 9">Belongs to the PTH family.</text>
</comment>
<feature type="binding site" evidence="7">
    <location>
        <position position="109"/>
    </location>
    <ligand>
        <name>tRNA</name>
        <dbReference type="ChEBI" id="CHEBI:17843"/>
    </ligand>
</feature>
<protein>
    <recommendedName>
        <fullName evidence="6 7">Peptidyl-tRNA hydrolase</fullName>
        <shortName evidence="7">Pth</shortName>
        <ecNumber evidence="1 7">3.1.1.29</ecNumber>
    </recommendedName>
</protein>
<evidence type="ECO:0000256" key="7">
    <source>
        <dbReference type="HAMAP-Rule" id="MF_00083"/>
    </source>
</evidence>
<dbReference type="Pfam" id="PF01195">
    <property type="entry name" value="Pept_tRNA_hydro"/>
    <property type="match status" value="1"/>
</dbReference>
<feature type="binding site" evidence="7">
    <location>
        <position position="155"/>
    </location>
    <ligand>
        <name>tRNA</name>
        <dbReference type="ChEBI" id="CHEBI:17843"/>
    </ligand>
</feature>
<dbReference type="Proteomes" id="UP000019226">
    <property type="component" value="Chromosome"/>
</dbReference>
<keyword evidence="11" id="KW-1185">Reference proteome</keyword>
<keyword evidence="4 7" id="KW-0694">RNA-binding</keyword>
<reference evidence="11" key="1">
    <citation type="submission" date="2013-02" db="EMBL/GenBank/DDBJ databases">
        <title>The complete genome sequence of Corynebacterium casei LMG S-19264 (=DSM 44701).</title>
        <authorList>
            <person name="Ruckert C."/>
            <person name="Albersmeier A."/>
            <person name="Kalinowski J."/>
        </authorList>
    </citation>
    <scope>NUCLEOTIDE SEQUENCE [LARGE SCALE GENOMIC DNA]</scope>
    <source>
        <strain evidence="11">LMG S-19264</strain>
    </source>
</reference>
<comment type="function">
    <text evidence="7">Catalyzes the release of premature peptidyl moieties from peptidyl-tRNA molecules trapped in stalled 50S ribosomal subunits, and thus maintains levels of free tRNAs and 50S ribosomes.</text>
</comment>
<evidence type="ECO:0000256" key="4">
    <source>
        <dbReference type="ARBA" id="ARBA00022884"/>
    </source>
</evidence>
<evidence type="ECO:0000256" key="5">
    <source>
        <dbReference type="ARBA" id="ARBA00038063"/>
    </source>
</evidence>
<evidence type="ECO:0000313" key="10">
    <source>
        <dbReference type="EMBL" id="AHI20513.1"/>
    </source>
</evidence>
<gene>
    <name evidence="7" type="primary">pth</name>
    <name evidence="10" type="ORF">CCASEI_09780</name>
</gene>
<dbReference type="EC" id="3.1.1.29" evidence="1 7"/>
<dbReference type="InterPro" id="IPR001328">
    <property type="entry name" value="Pept_tRNA_hydro"/>
</dbReference>
<dbReference type="GO" id="GO:0016787">
    <property type="term" value="F:hydrolase activity"/>
    <property type="evidence" value="ECO:0007669"/>
    <property type="project" value="UniProtKB-KW"/>
</dbReference>
<sequence>MNFFKNLLDRFRSGAASTASNASSKGAKSSAAPKYFELPAEADWVVVGLGNPGARYAATRHNVGYMAVDDLLAETGELLQPVKGHKVHAATLEMDGQKVLIARTTTFMNLSGDPIAPIAQALNVPAARIIAIHDELDLPENKIRLKLGGNENGHNGLKSLSQNLDTRDYVRVRIGIARPPKGSSIPDYVLGPVNAGAGFDDGIALAAQSVKEIIASGLNKAQNTIHSKG</sequence>
<comment type="catalytic activity">
    <reaction evidence="7 8">
        <text>an N-acyl-L-alpha-aminoacyl-tRNA + H2O = an N-acyl-L-amino acid + a tRNA + H(+)</text>
        <dbReference type="Rhea" id="RHEA:54448"/>
        <dbReference type="Rhea" id="RHEA-COMP:10123"/>
        <dbReference type="Rhea" id="RHEA-COMP:13883"/>
        <dbReference type="ChEBI" id="CHEBI:15377"/>
        <dbReference type="ChEBI" id="CHEBI:15378"/>
        <dbReference type="ChEBI" id="CHEBI:59874"/>
        <dbReference type="ChEBI" id="CHEBI:78442"/>
        <dbReference type="ChEBI" id="CHEBI:138191"/>
        <dbReference type="EC" id="3.1.1.29"/>
    </reaction>
</comment>
<evidence type="ECO:0000256" key="3">
    <source>
        <dbReference type="ARBA" id="ARBA00022801"/>
    </source>
</evidence>
<proteinExistence type="inferred from homology"/>
<dbReference type="RefSeq" id="WP_025387861.1">
    <property type="nucleotide sequence ID" value="NZ_CP004350.1"/>
</dbReference>
<evidence type="ECO:0000313" key="11">
    <source>
        <dbReference type="Proteomes" id="UP000019226"/>
    </source>
</evidence>
<organism evidence="10 11">
    <name type="scientific">Corynebacterium casei LMG S-19264</name>
    <dbReference type="NCBI Taxonomy" id="1285583"/>
    <lineage>
        <taxon>Bacteria</taxon>
        <taxon>Bacillati</taxon>
        <taxon>Actinomycetota</taxon>
        <taxon>Actinomycetes</taxon>
        <taxon>Mycobacteriales</taxon>
        <taxon>Corynebacteriaceae</taxon>
        <taxon>Corynebacterium</taxon>
    </lineage>
</organism>
<feature type="site" description="Discriminates between blocked and unblocked aminoacyl-tRNA" evidence="7">
    <location>
        <position position="51"/>
    </location>
</feature>
<dbReference type="InterPro" id="IPR018171">
    <property type="entry name" value="Pept_tRNA_hydro_CS"/>
</dbReference>
<comment type="function">
    <text evidence="7">Hydrolyzes ribosome-free peptidyl-tRNAs (with 1 or more amino acids incorporated), which drop off the ribosome during protein synthesis, or as a result of ribosome stalling.</text>
</comment>
<evidence type="ECO:0000256" key="9">
    <source>
        <dbReference type="RuleBase" id="RU004320"/>
    </source>
</evidence>